<keyword evidence="3" id="KW-1185">Reference proteome</keyword>
<sequence length="222" mass="23563">MNIVVRKLVLKELYVNRWMITVTATGAAASAFLCAFGRTAFNVGALAWMTALIACGVMLAIYGVMNERKEQSLQFVLSLPISIGQYVLAKTIGLLLSYMVPWLAATASAVALVLLSPGINDGLLPYVVALCGFLLANFAVVLCGALHARSEALVTALIIVTNMAVSLFLFLVGALPGIKDHLDGPVPVWNGTVLGVLLVELAVLAIALVLPQLTAARRRDFI</sequence>
<keyword evidence="1" id="KW-1133">Transmembrane helix</keyword>
<dbReference type="Pfam" id="PF13346">
    <property type="entry name" value="ABC2_membrane_5"/>
    <property type="match status" value="1"/>
</dbReference>
<feature type="transmembrane region" description="Helical" evidence="1">
    <location>
        <begin position="123"/>
        <end position="146"/>
    </location>
</feature>
<keyword evidence="1" id="KW-0472">Membrane</keyword>
<feature type="transmembrane region" description="Helical" evidence="1">
    <location>
        <begin position="18"/>
        <end position="36"/>
    </location>
</feature>
<dbReference type="InterPro" id="IPR025699">
    <property type="entry name" value="ABC2_memb-like"/>
</dbReference>
<accession>A0A7V8GQ20</accession>
<comment type="caution">
    <text evidence="2">The sequence shown here is derived from an EMBL/GenBank/DDBJ whole genome shotgun (WGS) entry which is preliminary data.</text>
</comment>
<keyword evidence="1" id="KW-0812">Transmembrane</keyword>
<evidence type="ECO:0000256" key="1">
    <source>
        <dbReference type="SAM" id="Phobius"/>
    </source>
</evidence>
<dbReference type="AlphaFoldDB" id="A0A7V8GQ20"/>
<dbReference type="EMBL" id="MWIP01000001">
    <property type="protein sequence ID" value="KAF1688004.1"/>
    <property type="molecule type" value="Genomic_DNA"/>
</dbReference>
<feature type="transmembrane region" description="Helical" evidence="1">
    <location>
        <begin position="95"/>
        <end position="117"/>
    </location>
</feature>
<dbReference type="Proteomes" id="UP000462066">
    <property type="component" value="Unassembled WGS sequence"/>
</dbReference>
<feature type="transmembrane region" description="Helical" evidence="1">
    <location>
        <begin position="188"/>
        <end position="210"/>
    </location>
</feature>
<organism evidence="2 3">
    <name type="scientific">Pseudoxanthomonas broegbernensis</name>
    <dbReference type="NCBI Taxonomy" id="83619"/>
    <lineage>
        <taxon>Bacteria</taxon>
        <taxon>Pseudomonadati</taxon>
        <taxon>Pseudomonadota</taxon>
        <taxon>Gammaproteobacteria</taxon>
        <taxon>Lysobacterales</taxon>
        <taxon>Lysobacteraceae</taxon>
        <taxon>Pseudoxanthomonas</taxon>
    </lineage>
</organism>
<proteinExistence type="predicted"/>
<feature type="transmembrane region" description="Helical" evidence="1">
    <location>
        <begin position="153"/>
        <end position="176"/>
    </location>
</feature>
<name>A0A7V8GQ20_9GAMM</name>
<dbReference type="RefSeq" id="WP_162309556.1">
    <property type="nucleotide sequence ID" value="NZ_JACHGU010000003.1"/>
</dbReference>
<evidence type="ECO:0000313" key="3">
    <source>
        <dbReference type="Proteomes" id="UP000462066"/>
    </source>
</evidence>
<protein>
    <submittedName>
        <fullName evidence="2">Uncharacterized protein</fullName>
    </submittedName>
</protein>
<feature type="transmembrane region" description="Helical" evidence="1">
    <location>
        <begin position="43"/>
        <end position="65"/>
    </location>
</feature>
<reference evidence="2 3" key="1">
    <citation type="submission" date="2017-10" db="EMBL/GenBank/DDBJ databases">
        <title>Whole genome sequencing of Pseudoxanthomonas broegbernensis DSM 12573(T).</title>
        <authorList>
            <person name="Kumar S."/>
            <person name="Bansal K."/>
            <person name="Kaur A."/>
            <person name="Patil P."/>
            <person name="Sharma S."/>
            <person name="Patil P.B."/>
        </authorList>
    </citation>
    <scope>NUCLEOTIDE SEQUENCE [LARGE SCALE GENOMIC DNA]</scope>
    <source>
        <strain evidence="2 3">DSM 12573</strain>
    </source>
</reference>
<gene>
    <name evidence="2" type="ORF">B1992_00780</name>
</gene>
<evidence type="ECO:0000313" key="2">
    <source>
        <dbReference type="EMBL" id="KAF1688004.1"/>
    </source>
</evidence>